<dbReference type="AlphaFoldDB" id="A0A510V6W9"/>
<name>A0A510V6W9_9CELL</name>
<comment type="caution">
    <text evidence="2">The sequence shown here is derived from an EMBL/GenBank/DDBJ whole genome shotgun (WGS) entry which is preliminary data.</text>
</comment>
<feature type="transmembrane region" description="Helical" evidence="1">
    <location>
        <begin position="31"/>
        <end position="51"/>
    </location>
</feature>
<keyword evidence="1" id="KW-1133">Transmembrane helix</keyword>
<reference evidence="2 3" key="1">
    <citation type="submission" date="2019-07" db="EMBL/GenBank/DDBJ databases">
        <title>Whole genome shotgun sequence of Cellulomonas xylanilytica NBRC 101102.</title>
        <authorList>
            <person name="Hosoyama A."/>
            <person name="Uohara A."/>
            <person name="Ohji S."/>
            <person name="Ichikawa N."/>
        </authorList>
    </citation>
    <scope>NUCLEOTIDE SEQUENCE [LARGE SCALE GENOMIC DNA]</scope>
    <source>
        <strain evidence="2 3">NBRC 101102</strain>
    </source>
</reference>
<evidence type="ECO:0000313" key="3">
    <source>
        <dbReference type="Proteomes" id="UP000321118"/>
    </source>
</evidence>
<protein>
    <recommendedName>
        <fullName evidence="4">Ceramidase</fullName>
    </recommendedName>
</protein>
<keyword evidence="3" id="KW-1185">Reference proteome</keyword>
<evidence type="ECO:0008006" key="4">
    <source>
        <dbReference type="Google" id="ProtNLM"/>
    </source>
</evidence>
<keyword evidence="1" id="KW-0812">Transmembrane</keyword>
<keyword evidence="1" id="KW-0472">Membrane</keyword>
<dbReference type="Proteomes" id="UP000321118">
    <property type="component" value="Unassembled WGS sequence"/>
</dbReference>
<dbReference type="RefSeq" id="WP_146926763.1">
    <property type="nucleotide sequence ID" value="NZ_BJUB01000004.1"/>
</dbReference>
<feature type="transmembrane region" description="Helical" evidence="1">
    <location>
        <begin position="118"/>
        <end position="135"/>
    </location>
</feature>
<accession>A0A510V6W9</accession>
<feature type="transmembrane region" description="Helical" evidence="1">
    <location>
        <begin position="203"/>
        <end position="225"/>
    </location>
</feature>
<dbReference type="OrthoDB" id="4825424at2"/>
<proteinExistence type="predicted"/>
<gene>
    <name evidence="2" type="ORF">CXY01_15500</name>
</gene>
<feature type="transmembrane region" description="Helical" evidence="1">
    <location>
        <begin position="141"/>
        <end position="158"/>
    </location>
</feature>
<feature type="transmembrane region" description="Helical" evidence="1">
    <location>
        <begin position="170"/>
        <end position="191"/>
    </location>
</feature>
<organism evidence="2 3">
    <name type="scientific">Cellulomonas xylanilytica</name>
    <dbReference type="NCBI Taxonomy" id="233583"/>
    <lineage>
        <taxon>Bacteria</taxon>
        <taxon>Bacillati</taxon>
        <taxon>Actinomycetota</taxon>
        <taxon>Actinomycetes</taxon>
        <taxon>Micrococcales</taxon>
        <taxon>Cellulomonadaceae</taxon>
        <taxon>Cellulomonas</taxon>
    </lineage>
</organism>
<evidence type="ECO:0000256" key="1">
    <source>
        <dbReference type="SAM" id="Phobius"/>
    </source>
</evidence>
<evidence type="ECO:0000313" key="2">
    <source>
        <dbReference type="EMBL" id="GEK21030.1"/>
    </source>
</evidence>
<dbReference type="EMBL" id="BJUB01000004">
    <property type="protein sequence ID" value="GEK21030.1"/>
    <property type="molecule type" value="Genomic_DNA"/>
</dbReference>
<sequence length="240" mass="25110">MTVASWGLRGTEVVRGPQCEGVTEGPWVEPVSALTSWSFVVGAVLIVALARPTVDTRASWVRVRTYAVLVAAVGIGSFVEHGPDPAWSDVAHDLPLLATLAFLGADAAADLAGRTRSWWMWTLPTAVVLPVVALAPRAGDVAQVALAAAAVLLTVLRARAQPRLRRPVTVGLALLAVGAGIGTMSRAGWPWCDPSSPWQGHGAWHVLAAAALVVMAPTVGHVGRLGPRFARPARRSRGPS</sequence>